<dbReference type="GO" id="GO:0046872">
    <property type="term" value="F:metal ion binding"/>
    <property type="evidence" value="ECO:0007669"/>
    <property type="project" value="UniProtKB-UniRule"/>
</dbReference>
<evidence type="ECO:0000256" key="3">
    <source>
        <dbReference type="ARBA" id="ARBA00022692"/>
    </source>
</evidence>
<dbReference type="InterPro" id="IPR050668">
    <property type="entry name" value="Cytochrome_b5"/>
</dbReference>
<keyword evidence="3" id="KW-0812">Transmembrane</keyword>
<keyword evidence="5 8" id="KW-0408">Iron</keyword>
<dbReference type="SUPFAM" id="SSF55856">
    <property type="entry name" value="Cytochrome b5-like heme/steroid binding domain"/>
    <property type="match status" value="1"/>
</dbReference>
<dbReference type="InterPro" id="IPR001199">
    <property type="entry name" value="Cyt_B5-like_heme/steroid-bd"/>
</dbReference>
<evidence type="ECO:0000256" key="4">
    <source>
        <dbReference type="ARBA" id="ARBA00022723"/>
    </source>
</evidence>
<keyword evidence="2 8" id="KW-0349">Heme</keyword>
<evidence type="ECO:0000256" key="7">
    <source>
        <dbReference type="ARBA" id="ARBA00038168"/>
    </source>
</evidence>
<sequence>MVREITSDEVKRHHDRRSAWIIIHNDVYDVTSFLGEHPGGEESLLEFAGKDGTKGFEDVGHSQDAREMLVKYKIGTLPACEITKKVHSCSNCCLTPKRSVDSQKSWRSFDGPPRSRLQSPKTSERSIPCGPIQPDRRIQKIVVQRERIRIHPCERRRPPPPPSSSKLKWAVIALAGAIVIGFALKKYLS</sequence>
<keyword evidence="6" id="KW-0472">Membrane</keyword>
<dbReference type="RefSeq" id="XP_013162142.1">
    <property type="nucleotide sequence ID" value="XM_013306688.1"/>
</dbReference>
<reference evidence="11" key="1">
    <citation type="submission" date="2025-08" db="UniProtKB">
        <authorList>
            <consortium name="RefSeq"/>
        </authorList>
    </citation>
    <scope>IDENTIFICATION</scope>
</reference>
<evidence type="ECO:0000256" key="8">
    <source>
        <dbReference type="RuleBase" id="RU362121"/>
    </source>
</evidence>
<dbReference type="GeneID" id="106113763"/>
<dbReference type="Proteomes" id="UP000694872">
    <property type="component" value="Unplaced"/>
</dbReference>
<comment type="similarity">
    <text evidence="7 8">Belongs to the cytochrome b5 family.</text>
</comment>
<dbReference type="Pfam" id="PF00173">
    <property type="entry name" value="Cyt-b5"/>
    <property type="match status" value="1"/>
</dbReference>
<dbReference type="SMART" id="SM01117">
    <property type="entry name" value="Cyt-b5"/>
    <property type="match status" value="1"/>
</dbReference>
<dbReference type="AlphaFoldDB" id="A0AAJ6YZR9"/>
<evidence type="ECO:0000256" key="6">
    <source>
        <dbReference type="ARBA" id="ARBA00023136"/>
    </source>
</evidence>
<proteinExistence type="inferred from homology"/>
<comment type="subcellular location">
    <subcellularLocation>
        <location evidence="1">Membrane</location>
    </subcellularLocation>
</comment>
<evidence type="ECO:0000259" key="10">
    <source>
        <dbReference type="PROSITE" id="PS50255"/>
    </source>
</evidence>
<evidence type="ECO:0000256" key="2">
    <source>
        <dbReference type="ARBA" id="ARBA00022617"/>
    </source>
</evidence>
<feature type="domain" description="Cytochrome b5 heme-binding" evidence="10">
    <location>
        <begin position="2"/>
        <end position="78"/>
    </location>
</feature>
<dbReference type="GO" id="GO:0016020">
    <property type="term" value="C:membrane"/>
    <property type="evidence" value="ECO:0007669"/>
    <property type="project" value="UniProtKB-SubCell"/>
</dbReference>
<dbReference type="KEGG" id="pxu:106113763"/>
<dbReference type="InterPro" id="IPR036400">
    <property type="entry name" value="Cyt_B5-like_heme/steroid_sf"/>
</dbReference>
<evidence type="ECO:0000256" key="9">
    <source>
        <dbReference type="SAM" id="MobiDB-lite"/>
    </source>
</evidence>
<evidence type="ECO:0000256" key="1">
    <source>
        <dbReference type="ARBA" id="ARBA00004370"/>
    </source>
</evidence>
<organism evidence="11">
    <name type="scientific">Papilio xuthus</name>
    <name type="common">Asian swallowtail butterfly</name>
    <dbReference type="NCBI Taxonomy" id="66420"/>
    <lineage>
        <taxon>Eukaryota</taxon>
        <taxon>Metazoa</taxon>
        <taxon>Ecdysozoa</taxon>
        <taxon>Arthropoda</taxon>
        <taxon>Hexapoda</taxon>
        <taxon>Insecta</taxon>
        <taxon>Pterygota</taxon>
        <taxon>Neoptera</taxon>
        <taxon>Endopterygota</taxon>
        <taxon>Lepidoptera</taxon>
        <taxon>Glossata</taxon>
        <taxon>Ditrysia</taxon>
        <taxon>Papilionoidea</taxon>
        <taxon>Papilionidae</taxon>
        <taxon>Papilioninae</taxon>
        <taxon>Papilio</taxon>
    </lineage>
</organism>
<accession>A0AAJ6YZR9</accession>
<name>A0AAJ6YZR9_PAPXU</name>
<protein>
    <submittedName>
        <fullName evidence="11">Cytochrome b5-like isoform X1</fullName>
    </submittedName>
</protein>
<dbReference type="PROSITE" id="PS00191">
    <property type="entry name" value="CYTOCHROME_B5_1"/>
    <property type="match status" value="1"/>
</dbReference>
<evidence type="ECO:0000313" key="11">
    <source>
        <dbReference type="RefSeq" id="XP_013162142.1"/>
    </source>
</evidence>
<dbReference type="PANTHER" id="PTHR19359">
    <property type="entry name" value="CYTOCHROME B5"/>
    <property type="match status" value="1"/>
</dbReference>
<evidence type="ECO:0000256" key="5">
    <source>
        <dbReference type="ARBA" id="ARBA00023004"/>
    </source>
</evidence>
<dbReference type="GO" id="GO:0020037">
    <property type="term" value="F:heme binding"/>
    <property type="evidence" value="ECO:0007669"/>
    <property type="project" value="UniProtKB-UniRule"/>
</dbReference>
<dbReference type="PROSITE" id="PS50255">
    <property type="entry name" value="CYTOCHROME_B5_2"/>
    <property type="match status" value="1"/>
</dbReference>
<gene>
    <name evidence="11" type="primary">LOC106113763</name>
</gene>
<keyword evidence="4 8" id="KW-0479">Metal-binding</keyword>
<dbReference type="FunFam" id="3.10.120.10:FF:000002">
    <property type="entry name" value="Cytochrome b5 type B"/>
    <property type="match status" value="1"/>
</dbReference>
<dbReference type="Gene3D" id="3.10.120.10">
    <property type="entry name" value="Cytochrome b5-like heme/steroid binding domain"/>
    <property type="match status" value="1"/>
</dbReference>
<dbReference type="PRINTS" id="PR00363">
    <property type="entry name" value="CYTOCHROMEB5"/>
</dbReference>
<feature type="region of interest" description="Disordered" evidence="9">
    <location>
        <begin position="103"/>
        <end position="132"/>
    </location>
</feature>
<dbReference type="InterPro" id="IPR018506">
    <property type="entry name" value="Cyt_B5_heme-BS"/>
</dbReference>